<dbReference type="EMBL" id="CP071448">
    <property type="protein sequence ID" value="QSW89312.1"/>
    <property type="molecule type" value="Genomic_DNA"/>
</dbReference>
<sequence length="83" mass="9088">MGTDCKSALSDELNKKTDVSTTTYKGTFNTIETSTYTLTTPHGKKEPSSAGSTNSIVGDAFKILYGLFTDHMDYTIRNLNNLN</sequence>
<gene>
    <name evidence="1" type="ORF">J0383_00520</name>
</gene>
<organism evidence="1 2">
    <name type="scientific">Flavobacterium endoglycinae</name>
    <dbReference type="NCBI Taxonomy" id="2816357"/>
    <lineage>
        <taxon>Bacteria</taxon>
        <taxon>Pseudomonadati</taxon>
        <taxon>Bacteroidota</taxon>
        <taxon>Flavobacteriia</taxon>
        <taxon>Flavobacteriales</taxon>
        <taxon>Flavobacteriaceae</taxon>
        <taxon>Flavobacterium</taxon>
    </lineage>
</organism>
<name>A0ABX7QE45_9FLAO</name>
<keyword evidence="2" id="KW-1185">Reference proteome</keyword>
<dbReference type="RefSeq" id="WP_207296506.1">
    <property type="nucleotide sequence ID" value="NZ_CP071448.1"/>
</dbReference>
<evidence type="ECO:0000313" key="2">
    <source>
        <dbReference type="Proteomes" id="UP000663440"/>
    </source>
</evidence>
<accession>A0ABX7QE45</accession>
<evidence type="ECO:0000313" key="1">
    <source>
        <dbReference type="EMBL" id="QSW89312.1"/>
    </source>
</evidence>
<reference evidence="1 2" key="1">
    <citation type="submission" date="2021-03" db="EMBL/GenBank/DDBJ databases">
        <title>Flavobacterium kribbensis sp. nov, an endophytic bacteria, isolated from soybean.</title>
        <authorList>
            <person name="Lee J."/>
            <person name="Seo J."/>
        </authorList>
    </citation>
    <scope>NUCLEOTIDE SEQUENCE [LARGE SCALE GENOMIC DNA]</scope>
    <source>
        <strain evidence="1 2">BB8</strain>
    </source>
</reference>
<dbReference type="Proteomes" id="UP000663440">
    <property type="component" value="Chromosome"/>
</dbReference>
<protein>
    <submittedName>
        <fullName evidence="1">Uncharacterized protein</fullName>
    </submittedName>
</protein>
<proteinExistence type="predicted"/>